<dbReference type="GO" id="GO:0016746">
    <property type="term" value="F:acyltransferase activity"/>
    <property type="evidence" value="ECO:0007669"/>
    <property type="project" value="UniProtKB-KW"/>
</dbReference>
<evidence type="ECO:0000256" key="5">
    <source>
        <dbReference type="ARBA" id="ARBA00023136"/>
    </source>
</evidence>
<reference evidence="8" key="1">
    <citation type="submission" date="2016-10" db="EMBL/GenBank/DDBJ databases">
        <authorList>
            <person name="Varghese N."/>
            <person name="Submissions S."/>
        </authorList>
    </citation>
    <scope>NUCLEOTIDE SEQUENCE [LARGE SCALE GENOMIC DNA]</scope>
    <source>
        <strain evidence="8">DSM 27981</strain>
    </source>
</reference>
<gene>
    <name evidence="7" type="ORF">SAMN04489711_11282</name>
</gene>
<evidence type="ECO:0000256" key="3">
    <source>
        <dbReference type="ARBA" id="ARBA00022519"/>
    </source>
</evidence>
<dbReference type="AlphaFoldDB" id="A0A1I2FXP4"/>
<evidence type="ECO:0000313" key="8">
    <source>
        <dbReference type="Proteomes" id="UP000199119"/>
    </source>
</evidence>
<keyword evidence="4 7" id="KW-0808">Transferase</keyword>
<proteinExistence type="predicted"/>
<sequence length="293" mass="32083">MFRSLFHGLAALPLRWSHALGAALGWVVFACSPAYRRRFIDNARHAGYAFADVAAAVGHAGRMVAEMPRLWLQAGSPPVRMVNAECVERAWERGRGIVFLTPHLGCFELSVQAAAVRWGAERGPITILYRPARQPWLAEIMQTARNRPGISAVPTTLQGVRQMIKALRRGEAVGLLPDQVPPQGQGVWSPFFGREAYTMTLAARLAQQTGAAVVLARCEREPRGRGYVLHLEDLLVTLAPELDAAVLQINQAMEHVIRQCPQQYLWGYARYKHPRGEAAAGPAAVAAAAEAGR</sequence>
<dbReference type="Proteomes" id="UP000199119">
    <property type="component" value="Unassembled WGS sequence"/>
</dbReference>
<evidence type="ECO:0000256" key="2">
    <source>
        <dbReference type="ARBA" id="ARBA00022475"/>
    </source>
</evidence>
<dbReference type="PIRSF" id="PIRSF026649">
    <property type="entry name" value="MsbB"/>
    <property type="match status" value="1"/>
</dbReference>
<dbReference type="GO" id="GO:0009247">
    <property type="term" value="P:glycolipid biosynthetic process"/>
    <property type="evidence" value="ECO:0007669"/>
    <property type="project" value="UniProtKB-ARBA"/>
</dbReference>
<evidence type="ECO:0000313" key="7">
    <source>
        <dbReference type="EMBL" id="SFF09588.1"/>
    </source>
</evidence>
<dbReference type="PROSITE" id="PS51257">
    <property type="entry name" value="PROKAR_LIPOPROTEIN"/>
    <property type="match status" value="1"/>
</dbReference>
<protein>
    <submittedName>
        <fullName evidence="7">KDO2-lipid IV(A) lauroyltransferase</fullName>
    </submittedName>
</protein>
<dbReference type="CDD" id="cd07984">
    <property type="entry name" value="LPLAT_LABLAT-like"/>
    <property type="match status" value="1"/>
</dbReference>
<accession>A0A1I2FXP4</accession>
<evidence type="ECO:0000256" key="4">
    <source>
        <dbReference type="ARBA" id="ARBA00022679"/>
    </source>
</evidence>
<comment type="subcellular location">
    <subcellularLocation>
        <location evidence="1">Cell inner membrane</location>
    </subcellularLocation>
</comment>
<evidence type="ECO:0000256" key="6">
    <source>
        <dbReference type="ARBA" id="ARBA00023315"/>
    </source>
</evidence>
<dbReference type="NCBIfam" id="NF006487">
    <property type="entry name" value="PRK08905.1"/>
    <property type="match status" value="1"/>
</dbReference>
<evidence type="ECO:0000256" key="1">
    <source>
        <dbReference type="ARBA" id="ARBA00004533"/>
    </source>
</evidence>
<dbReference type="PANTHER" id="PTHR30606:SF10">
    <property type="entry name" value="PHOSPHATIDYLINOSITOL MANNOSIDE ACYLTRANSFERASE"/>
    <property type="match status" value="1"/>
</dbReference>
<keyword evidence="6" id="KW-0012">Acyltransferase</keyword>
<dbReference type="GO" id="GO:0005886">
    <property type="term" value="C:plasma membrane"/>
    <property type="evidence" value="ECO:0007669"/>
    <property type="project" value="UniProtKB-SubCell"/>
</dbReference>
<keyword evidence="2" id="KW-1003">Cell membrane</keyword>
<keyword evidence="8" id="KW-1185">Reference proteome</keyword>
<keyword evidence="5" id="KW-0472">Membrane</keyword>
<dbReference type="EMBL" id="FONX01000012">
    <property type="protein sequence ID" value="SFF09588.1"/>
    <property type="molecule type" value="Genomic_DNA"/>
</dbReference>
<name>A0A1I2FXP4_9BURK</name>
<dbReference type="PANTHER" id="PTHR30606">
    <property type="entry name" value="LIPID A BIOSYNTHESIS LAUROYL ACYLTRANSFERASE"/>
    <property type="match status" value="1"/>
</dbReference>
<dbReference type="Pfam" id="PF03279">
    <property type="entry name" value="Lip_A_acyltrans"/>
    <property type="match status" value="1"/>
</dbReference>
<keyword evidence="3" id="KW-0997">Cell inner membrane</keyword>
<organism evidence="7 8">
    <name type="scientific">Paracidovorax wautersii</name>
    <dbReference type="NCBI Taxonomy" id="1177982"/>
    <lineage>
        <taxon>Bacteria</taxon>
        <taxon>Pseudomonadati</taxon>
        <taxon>Pseudomonadota</taxon>
        <taxon>Betaproteobacteria</taxon>
        <taxon>Burkholderiales</taxon>
        <taxon>Comamonadaceae</taxon>
        <taxon>Paracidovorax</taxon>
    </lineage>
</organism>
<dbReference type="InterPro" id="IPR004960">
    <property type="entry name" value="LipA_acyltrans"/>
</dbReference>
<dbReference type="STRING" id="1177982.SAMN04489711_11282"/>